<comment type="similarity">
    <text evidence="3 8">Belongs to the acetolactate synthase small subunit family.</text>
</comment>
<dbReference type="FunFam" id="3.30.70.260:FF:000001">
    <property type="entry name" value="Acetolactate synthase, small subunit"/>
    <property type="match status" value="1"/>
</dbReference>
<evidence type="ECO:0000256" key="8">
    <source>
        <dbReference type="RuleBase" id="RU368092"/>
    </source>
</evidence>
<dbReference type="STRING" id="84022.CACET_c09850"/>
<dbReference type="NCBIfam" id="TIGR00119">
    <property type="entry name" value="acolac_sm"/>
    <property type="match status" value="1"/>
</dbReference>
<protein>
    <recommendedName>
        <fullName evidence="8">Acetolactate synthase small subunit</fullName>
        <shortName evidence="8">AHAS</shortName>
        <shortName evidence="8">ALS</shortName>
        <ecNumber evidence="8">2.2.1.6</ecNumber>
    </recommendedName>
    <alternativeName>
        <fullName evidence="8">Acetohydroxy-acid synthase small subunit</fullName>
    </alternativeName>
</protein>
<evidence type="ECO:0000313" key="9">
    <source>
        <dbReference type="EMBL" id="AKL94488.1"/>
    </source>
</evidence>
<evidence type="ECO:0000256" key="7">
    <source>
        <dbReference type="ARBA" id="ARBA00048670"/>
    </source>
</evidence>
<dbReference type="Gene3D" id="3.30.70.1150">
    <property type="entry name" value="ACT-like. Chain A, domain 2"/>
    <property type="match status" value="1"/>
</dbReference>
<keyword evidence="5 8" id="KW-0028">Amino-acid biosynthesis</keyword>
<dbReference type="UniPathway" id="UPA00049">
    <property type="reaction ID" value="UER00059"/>
</dbReference>
<evidence type="ECO:0000256" key="2">
    <source>
        <dbReference type="ARBA" id="ARBA00005025"/>
    </source>
</evidence>
<comment type="pathway">
    <text evidence="1 8">Amino-acid biosynthesis; L-isoleucine biosynthesis; L-isoleucine from 2-oxobutanoate: step 1/4.</text>
</comment>
<dbReference type="RefSeq" id="WP_044823377.1">
    <property type="nucleotide sequence ID" value="NZ_CP009687.1"/>
</dbReference>
<dbReference type="InterPro" id="IPR054480">
    <property type="entry name" value="AHAS_small-like_ACT"/>
</dbReference>
<dbReference type="GO" id="GO:0003984">
    <property type="term" value="F:acetolactate synthase activity"/>
    <property type="evidence" value="ECO:0007669"/>
    <property type="project" value="UniProtKB-UniRule"/>
</dbReference>
<dbReference type="OrthoDB" id="9787365at2"/>
<dbReference type="PANTHER" id="PTHR30239">
    <property type="entry name" value="ACETOLACTATE SYNTHASE SMALL SUBUNIT"/>
    <property type="match status" value="1"/>
</dbReference>
<dbReference type="SUPFAM" id="SSF55021">
    <property type="entry name" value="ACT-like"/>
    <property type="match status" value="2"/>
</dbReference>
<dbReference type="EC" id="2.2.1.6" evidence="8"/>
<comment type="catalytic activity">
    <reaction evidence="7 8">
        <text>2 pyruvate + H(+) = (2S)-2-acetolactate + CO2</text>
        <dbReference type="Rhea" id="RHEA:25249"/>
        <dbReference type="ChEBI" id="CHEBI:15361"/>
        <dbReference type="ChEBI" id="CHEBI:15378"/>
        <dbReference type="ChEBI" id="CHEBI:16526"/>
        <dbReference type="ChEBI" id="CHEBI:58476"/>
        <dbReference type="EC" id="2.2.1.6"/>
    </reaction>
</comment>
<accession>A0A0D8IDC9</accession>
<dbReference type="Pfam" id="PF10369">
    <property type="entry name" value="ALS_ss_C"/>
    <property type="match status" value="1"/>
</dbReference>
<reference evidence="9 10" key="1">
    <citation type="submission" date="2014-10" db="EMBL/GenBank/DDBJ databases">
        <title>Genome sequence of Clostridium aceticum DSM 1496.</title>
        <authorList>
            <person name="Poehlein A."/>
            <person name="Schiel-Bengelsdorf B."/>
            <person name="Gottschalk G."/>
            <person name="Duerre P."/>
            <person name="Daniel R."/>
        </authorList>
    </citation>
    <scope>NUCLEOTIDE SEQUENCE [LARGE SCALE GENOMIC DNA]</scope>
    <source>
        <strain evidence="9 10">DSM 1496</strain>
    </source>
</reference>
<keyword evidence="8 9" id="KW-0808">Transferase</keyword>
<evidence type="ECO:0000256" key="1">
    <source>
        <dbReference type="ARBA" id="ARBA00004974"/>
    </source>
</evidence>
<dbReference type="PATRIC" id="fig|84022.5.peg.2345"/>
<dbReference type="KEGG" id="cace:CACET_c09850"/>
<comment type="subunit">
    <text evidence="4 8">Dimer of large and small chains.</text>
</comment>
<dbReference type="InterPro" id="IPR019455">
    <property type="entry name" value="Acetolactate_synth_ssu_C"/>
</dbReference>
<dbReference type="InterPro" id="IPR002912">
    <property type="entry name" value="ACT_dom"/>
</dbReference>
<dbReference type="FunFam" id="3.30.70.1150:FF:000001">
    <property type="entry name" value="Acetolactate synthase small subunit"/>
    <property type="match status" value="1"/>
</dbReference>
<dbReference type="InterPro" id="IPR027271">
    <property type="entry name" value="Acetolactate_synth/TF_NikR_C"/>
</dbReference>
<dbReference type="PANTHER" id="PTHR30239:SF0">
    <property type="entry name" value="ACETOLACTATE SYNTHASE SMALL SUBUNIT 1, CHLOROPLASTIC"/>
    <property type="match status" value="1"/>
</dbReference>
<dbReference type="InterPro" id="IPR004789">
    <property type="entry name" value="Acetalactate_synth_ssu"/>
</dbReference>
<dbReference type="InterPro" id="IPR039557">
    <property type="entry name" value="AHAS_ACT"/>
</dbReference>
<proteinExistence type="inferred from homology"/>
<dbReference type="Proteomes" id="UP000035704">
    <property type="component" value="Chromosome"/>
</dbReference>
<gene>
    <name evidence="9" type="primary">ilvH</name>
    <name evidence="9" type="ORF">CACET_c09850</name>
</gene>
<dbReference type="AlphaFoldDB" id="A0A0D8IDC9"/>
<comment type="pathway">
    <text evidence="2 8">Amino-acid biosynthesis; L-valine biosynthesis; L-valine from pyruvate: step 1/4.</text>
</comment>
<dbReference type="GO" id="GO:0009099">
    <property type="term" value="P:L-valine biosynthetic process"/>
    <property type="evidence" value="ECO:0007669"/>
    <property type="project" value="UniProtKB-UniRule"/>
</dbReference>
<dbReference type="EMBL" id="CP009687">
    <property type="protein sequence ID" value="AKL94488.1"/>
    <property type="molecule type" value="Genomic_DNA"/>
</dbReference>
<dbReference type="GO" id="GO:1990610">
    <property type="term" value="F:acetolactate synthase regulator activity"/>
    <property type="evidence" value="ECO:0007669"/>
    <property type="project" value="UniProtKB-UniRule"/>
</dbReference>
<name>A0A0D8IDC9_9CLOT</name>
<dbReference type="Gene3D" id="3.30.70.260">
    <property type="match status" value="1"/>
</dbReference>
<keyword evidence="6 8" id="KW-0100">Branched-chain amino acid biosynthesis</keyword>
<sequence>MNKHVLSVLVENQPGVLSRVSGLFSRRGYNIDSFTAGGTEDERLSRLTIVLNGDYQALDQIKKQLNKLIDVVKITELKPEEAVYRELALVKVTADESTRASILEVVDIFRGKVIDVASEHLTVEMTGDQEKVLAFIDMMKSYGIKEIVRTGMTALGRWSN</sequence>
<evidence type="ECO:0000256" key="4">
    <source>
        <dbReference type="ARBA" id="ARBA00011744"/>
    </source>
</evidence>
<dbReference type="PROSITE" id="PS51671">
    <property type="entry name" value="ACT"/>
    <property type="match status" value="1"/>
</dbReference>
<dbReference type="CDD" id="cd04878">
    <property type="entry name" value="ACT_AHAS"/>
    <property type="match status" value="1"/>
</dbReference>
<dbReference type="UniPathway" id="UPA00047">
    <property type="reaction ID" value="UER00055"/>
</dbReference>
<keyword evidence="10" id="KW-1185">Reference proteome</keyword>
<evidence type="ECO:0000313" key="10">
    <source>
        <dbReference type="Proteomes" id="UP000035704"/>
    </source>
</evidence>
<dbReference type="Pfam" id="PF22629">
    <property type="entry name" value="ACT_AHAS_ss"/>
    <property type="match status" value="1"/>
</dbReference>
<evidence type="ECO:0000256" key="5">
    <source>
        <dbReference type="ARBA" id="ARBA00022605"/>
    </source>
</evidence>
<organism evidence="9 10">
    <name type="scientific">Clostridium aceticum</name>
    <dbReference type="NCBI Taxonomy" id="84022"/>
    <lineage>
        <taxon>Bacteria</taxon>
        <taxon>Bacillati</taxon>
        <taxon>Bacillota</taxon>
        <taxon>Clostridia</taxon>
        <taxon>Eubacteriales</taxon>
        <taxon>Clostridiaceae</taxon>
        <taxon>Clostridium</taxon>
    </lineage>
</organism>
<dbReference type="GO" id="GO:0009097">
    <property type="term" value="P:isoleucine biosynthetic process"/>
    <property type="evidence" value="ECO:0007669"/>
    <property type="project" value="UniProtKB-UniRule"/>
</dbReference>
<dbReference type="GO" id="GO:0005829">
    <property type="term" value="C:cytosol"/>
    <property type="evidence" value="ECO:0007669"/>
    <property type="project" value="TreeGrafter"/>
</dbReference>
<dbReference type="InterPro" id="IPR045865">
    <property type="entry name" value="ACT-like_dom_sf"/>
</dbReference>
<comment type="function">
    <text evidence="8">Catalyzes the conversion of 2 pyruvate molecules into acetolactate in the first common step of the biosynthetic pathway of the branched-amino acids such as leucine, isoleucine, and valine.</text>
</comment>
<evidence type="ECO:0000256" key="6">
    <source>
        <dbReference type="ARBA" id="ARBA00023304"/>
    </source>
</evidence>
<evidence type="ECO:0000256" key="3">
    <source>
        <dbReference type="ARBA" id="ARBA00006341"/>
    </source>
</evidence>
<dbReference type="NCBIfam" id="NF008864">
    <property type="entry name" value="PRK11895.1"/>
    <property type="match status" value="1"/>
</dbReference>